<dbReference type="Proteomes" id="UP000006346">
    <property type="component" value="Chromosome"/>
</dbReference>
<name>G7W576_DESOD</name>
<keyword evidence="1" id="KW-0812">Transmembrane</keyword>
<dbReference type="PANTHER" id="PTHR31033">
    <property type="entry name" value="PROTEIN, PUTATIVE-RELATED"/>
    <property type="match status" value="1"/>
</dbReference>
<dbReference type="EMBL" id="CP003108">
    <property type="protein sequence ID" value="AET66092.1"/>
    <property type="molecule type" value="Genomic_DNA"/>
</dbReference>
<evidence type="ECO:0000256" key="1">
    <source>
        <dbReference type="SAM" id="Phobius"/>
    </source>
</evidence>
<dbReference type="OrthoDB" id="5397176at2"/>
<sequence length="77" mass="8962">MNFIIKLMAVMIIALSINIFLGRWRVKTRKFSLHWFLAIHIAVPLIYLLRVYEGLAYWTIPFLVVFSVLGQIVGGRL</sequence>
<accession>G7W576</accession>
<reference evidence="2 3" key="2">
    <citation type="journal article" date="2012" name="J. Bacteriol.">
        <title>Complete genome sequences of Desulfosporosinus orientis DSM765T, Desulfosporosinus youngiae DSM17734T, Desulfosporosinus meridiei DSM13257T, and Desulfosporosinus acidiphilus DSM22704T.</title>
        <authorList>
            <person name="Pester M."/>
            <person name="Brambilla E."/>
            <person name="Alazard D."/>
            <person name="Rattei T."/>
            <person name="Weinmaier T."/>
            <person name="Han J."/>
            <person name="Lucas S."/>
            <person name="Lapidus A."/>
            <person name="Cheng J.F."/>
            <person name="Goodwin L."/>
            <person name="Pitluck S."/>
            <person name="Peters L."/>
            <person name="Ovchinnikova G."/>
            <person name="Teshima H."/>
            <person name="Detter J.C."/>
            <person name="Han C.S."/>
            <person name="Tapia R."/>
            <person name="Land M.L."/>
            <person name="Hauser L."/>
            <person name="Kyrpides N.C."/>
            <person name="Ivanova N.N."/>
            <person name="Pagani I."/>
            <person name="Huntmann M."/>
            <person name="Wei C.L."/>
            <person name="Davenport K.W."/>
            <person name="Daligault H."/>
            <person name="Chain P.S."/>
            <person name="Chen A."/>
            <person name="Mavromatis K."/>
            <person name="Markowitz V."/>
            <person name="Szeto E."/>
            <person name="Mikhailova N."/>
            <person name="Pati A."/>
            <person name="Wagner M."/>
            <person name="Woyke T."/>
            <person name="Ollivier B."/>
            <person name="Klenk H.P."/>
            <person name="Spring S."/>
            <person name="Loy A."/>
        </authorList>
    </citation>
    <scope>NUCLEOTIDE SEQUENCE [LARGE SCALE GENOMIC DNA]</scope>
    <source>
        <strain evidence="3">ATCC 19365 / DSM 765 / NCIMB 8382 / VKM B-1628</strain>
    </source>
</reference>
<gene>
    <name evidence="2" type="ordered locus">Desor_0387</name>
</gene>
<dbReference type="eggNOG" id="ENOG5031TDW">
    <property type="taxonomic scope" value="Bacteria"/>
</dbReference>
<dbReference type="PANTHER" id="PTHR31033:SF18">
    <property type="entry name" value="OS06G0115800 PROTEIN"/>
    <property type="match status" value="1"/>
</dbReference>
<evidence type="ECO:0000313" key="2">
    <source>
        <dbReference type="EMBL" id="AET66092.1"/>
    </source>
</evidence>
<keyword evidence="3" id="KW-1185">Reference proteome</keyword>
<feature type="transmembrane region" description="Helical" evidence="1">
    <location>
        <begin position="6"/>
        <end position="24"/>
    </location>
</feature>
<keyword evidence="1" id="KW-1133">Transmembrane helix</keyword>
<evidence type="ECO:0000313" key="3">
    <source>
        <dbReference type="Proteomes" id="UP000006346"/>
    </source>
</evidence>
<feature type="transmembrane region" description="Helical" evidence="1">
    <location>
        <begin position="55"/>
        <end position="74"/>
    </location>
</feature>
<feature type="transmembrane region" description="Helical" evidence="1">
    <location>
        <begin position="31"/>
        <end position="49"/>
    </location>
</feature>
<dbReference type="HOGENOM" id="CLU_166570_0_0_9"/>
<protein>
    <submittedName>
        <fullName evidence="2">Uncharacterized protein</fullName>
    </submittedName>
</protein>
<proteinExistence type="predicted"/>
<reference evidence="3" key="1">
    <citation type="submission" date="2011-11" db="EMBL/GenBank/DDBJ databases">
        <title>Complete sequence of Desulfosporosinus orientis DSM 765.</title>
        <authorList>
            <person name="Lucas S."/>
            <person name="Han J."/>
            <person name="Lapidus A."/>
            <person name="Cheng J.-F."/>
            <person name="Goodwin L."/>
            <person name="Pitluck S."/>
            <person name="Peters L."/>
            <person name="Ovchinnikova G."/>
            <person name="Teshima H."/>
            <person name="Detter J.C."/>
            <person name="Han C."/>
            <person name="Tapia R."/>
            <person name="Land M."/>
            <person name="Hauser L."/>
            <person name="Kyrpides N."/>
            <person name="Ivanova N."/>
            <person name="Pagani I."/>
            <person name="Pester M."/>
            <person name="Spring S."/>
            <person name="Ollivier B."/>
            <person name="Rattei T."/>
            <person name="Klenk H.-P."/>
            <person name="Wagner M."/>
            <person name="Loy A."/>
            <person name="Woyke T."/>
        </authorList>
    </citation>
    <scope>NUCLEOTIDE SEQUENCE [LARGE SCALE GENOMIC DNA]</scope>
    <source>
        <strain evidence="3">ATCC 19365 / DSM 765 / NCIMB 8382 / VKM B-1628</strain>
    </source>
</reference>
<dbReference type="KEGG" id="dor:Desor_0387"/>
<dbReference type="STRING" id="768706.Desor_0387"/>
<organism evidence="2 3">
    <name type="scientific">Desulfosporosinus orientis (strain ATCC 19365 / DSM 765 / NCIMB 8382 / VKM B-1628 / Singapore I)</name>
    <name type="common">Desulfotomaculum orientis</name>
    <dbReference type="NCBI Taxonomy" id="768706"/>
    <lineage>
        <taxon>Bacteria</taxon>
        <taxon>Bacillati</taxon>
        <taxon>Bacillota</taxon>
        <taxon>Clostridia</taxon>
        <taxon>Eubacteriales</taxon>
        <taxon>Desulfitobacteriaceae</taxon>
        <taxon>Desulfosporosinus</taxon>
    </lineage>
</organism>
<dbReference type="AlphaFoldDB" id="G7W576"/>
<keyword evidence="1" id="KW-0472">Membrane</keyword>